<evidence type="ECO:0000256" key="1">
    <source>
        <dbReference type="ARBA" id="ARBA00010641"/>
    </source>
</evidence>
<keyword evidence="3" id="KW-0731">Sigma factor</keyword>
<protein>
    <submittedName>
        <fullName evidence="8">RNA polymerase sigma subunit ECF family protein</fullName>
    </submittedName>
</protein>
<dbReference type="NCBIfam" id="NF009176">
    <property type="entry name" value="PRK12524.1"/>
    <property type="match status" value="1"/>
</dbReference>
<sequence>MAFDDLADQSDEALLQLYARGDRAAARTLVLRLSPRVLGYATRLLADRAEAEDVAQEAMLRLWRMAPEWRTGEAQVTTWLYRVVTNLVTDRQRARQRRQATTLDDAPEVADDAPAAVAQLIEADRMAALDRALDGLPDRQRQALILRHIEGMSNPEIAEIMQIGVEAVESLTARAKRALASALGGQREELGYADVEGGS</sequence>
<organism evidence="8 9">
    <name type="scientific">Gemmobacter aquaticus</name>
    <dbReference type="NCBI Taxonomy" id="490185"/>
    <lineage>
        <taxon>Bacteria</taxon>
        <taxon>Pseudomonadati</taxon>
        <taxon>Pseudomonadota</taxon>
        <taxon>Alphaproteobacteria</taxon>
        <taxon>Rhodobacterales</taxon>
        <taxon>Paracoccaceae</taxon>
        <taxon>Gemmobacter</taxon>
    </lineage>
</organism>
<dbReference type="CDD" id="cd06171">
    <property type="entry name" value="Sigma70_r4"/>
    <property type="match status" value="1"/>
</dbReference>
<dbReference type="GO" id="GO:0006352">
    <property type="term" value="P:DNA-templated transcription initiation"/>
    <property type="evidence" value="ECO:0007669"/>
    <property type="project" value="InterPro"/>
</dbReference>
<evidence type="ECO:0000313" key="9">
    <source>
        <dbReference type="Proteomes" id="UP000598196"/>
    </source>
</evidence>
<dbReference type="SUPFAM" id="SSF88946">
    <property type="entry name" value="Sigma2 domain of RNA polymerase sigma factors"/>
    <property type="match status" value="1"/>
</dbReference>
<keyword evidence="5" id="KW-0804">Transcription</keyword>
<gene>
    <name evidence="8" type="ORF">GCM10010991_11650</name>
</gene>
<dbReference type="InterPro" id="IPR013249">
    <property type="entry name" value="RNA_pol_sigma70_r4_t2"/>
</dbReference>
<keyword evidence="9" id="KW-1185">Reference proteome</keyword>
<dbReference type="Pfam" id="PF08281">
    <property type="entry name" value="Sigma70_r4_2"/>
    <property type="match status" value="1"/>
</dbReference>
<dbReference type="Pfam" id="PF04542">
    <property type="entry name" value="Sigma70_r2"/>
    <property type="match status" value="1"/>
</dbReference>
<proteinExistence type="inferred from homology"/>
<dbReference type="GO" id="GO:0016987">
    <property type="term" value="F:sigma factor activity"/>
    <property type="evidence" value="ECO:0007669"/>
    <property type="project" value="UniProtKB-KW"/>
</dbReference>
<comment type="caution">
    <text evidence="8">The sequence shown here is derived from an EMBL/GenBank/DDBJ whole genome shotgun (WGS) entry which is preliminary data.</text>
</comment>
<reference evidence="8 9" key="1">
    <citation type="journal article" date="2014" name="Int. J. Syst. Evol. Microbiol.">
        <title>Complete genome sequence of Corynebacterium casei LMG S-19264T (=DSM 44701T), isolated from a smear-ripened cheese.</title>
        <authorList>
            <consortium name="US DOE Joint Genome Institute (JGI-PGF)"/>
            <person name="Walter F."/>
            <person name="Albersmeier A."/>
            <person name="Kalinowski J."/>
            <person name="Ruckert C."/>
        </authorList>
    </citation>
    <scope>NUCLEOTIDE SEQUENCE [LARGE SCALE GENOMIC DNA]</scope>
    <source>
        <strain evidence="8 9">CGMCC 1.7029</strain>
    </source>
</reference>
<dbReference type="SUPFAM" id="SSF88659">
    <property type="entry name" value="Sigma3 and sigma4 domains of RNA polymerase sigma factors"/>
    <property type="match status" value="1"/>
</dbReference>
<dbReference type="InterPro" id="IPR013324">
    <property type="entry name" value="RNA_pol_sigma_r3/r4-like"/>
</dbReference>
<dbReference type="InterPro" id="IPR007627">
    <property type="entry name" value="RNA_pol_sigma70_r2"/>
</dbReference>
<dbReference type="InterPro" id="IPR013325">
    <property type="entry name" value="RNA_pol_sigma_r2"/>
</dbReference>
<dbReference type="Gene3D" id="1.10.1740.10">
    <property type="match status" value="1"/>
</dbReference>
<evidence type="ECO:0000313" key="8">
    <source>
        <dbReference type="EMBL" id="GGO28649.1"/>
    </source>
</evidence>
<dbReference type="AlphaFoldDB" id="A0A917YJB2"/>
<feature type="domain" description="RNA polymerase sigma factor 70 region 4 type 2" evidence="7">
    <location>
        <begin position="128"/>
        <end position="179"/>
    </location>
</feature>
<dbReference type="GO" id="GO:0003677">
    <property type="term" value="F:DNA binding"/>
    <property type="evidence" value="ECO:0007669"/>
    <property type="project" value="UniProtKB-KW"/>
</dbReference>
<dbReference type="InterPro" id="IPR039425">
    <property type="entry name" value="RNA_pol_sigma-70-like"/>
</dbReference>
<dbReference type="EMBL" id="BMLP01000001">
    <property type="protein sequence ID" value="GGO28649.1"/>
    <property type="molecule type" value="Genomic_DNA"/>
</dbReference>
<evidence type="ECO:0000256" key="5">
    <source>
        <dbReference type="ARBA" id="ARBA00023163"/>
    </source>
</evidence>
<comment type="similarity">
    <text evidence="1">Belongs to the sigma-70 factor family. ECF subfamily.</text>
</comment>
<dbReference type="PANTHER" id="PTHR43133">
    <property type="entry name" value="RNA POLYMERASE ECF-TYPE SIGMA FACTO"/>
    <property type="match status" value="1"/>
</dbReference>
<feature type="domain" description="RNA polymerase sigma-70 region 2" evidence="6">
    <location>
        <begin position="29"/>
        <end position="98"/>
    </location>
</feature>
<evidence type="ECO:0000256" key="3">
    <source>
        <dbReference type="ARBA" id="ARBA00023082"/>
    </source>
</evidence>
<evidence type="ECO:0000256" key="4">
    <source>
        <dbReference type="ARBA" id="ARBA00023125"/>
    </source>
</evidence>
<accession>A0A917YJB2</accession>
<dbReference type="InterPro" id="IPR036388">
    <property type="entry name" value="WH-like_DNA-bd_sf"/>
</dbReference>
<evidence type="ECO:0000259" key="7">
    <source>
        <dbReference type="Pfam" id="PF08281"/>
    </source>
</evidence>
<dbReference type="InterPro" id="IPR014284">
    <property type="entry name" value="RNA_pol_sigma-70_dom"/>
</dbReference>
<name>A0A917YJB2_9RHOB</name>
<dbReference type="PANTHER" id="PTHR43133:SF8">
    <property type="entry name" value="RNA POLYMERASE SIGMA FACTOR HI_1459-RELATED"/>
    <property type="match status" value="1"/>
</dbReference>
<dbReference type="Proteomes" id="UP000598196">
    <property type="component" value="Unassembled WGS sequence"/>
</dbReference>
<keyword evidence="2" id="KW-0805">Transcription regulation</keyword>
<evidence type="ECO:0000256" key="2">
    <source>
        <dbReference type="ARBA" id="ARBA00023015"/>
    </source>
</evidence>
<dbReference type="Gene3D" id="1.10.10.10">
    <property type="entry name" value="Winged helix-like DNA-binding domain superfamily/Winged helix DNA-binding domain"/>
    <property type="match status" value="1"/>
</dbReference>
<evidence type="ECO:0000259" key="6">
    <source>
        <dbReference type="Pfam" id="PF04542"/>
    </source>
</evidence>
<dbReference type="NCBIfam" id="TIGR02937">
    <property type="entry name" value="sigma70-ECF"/>
    <property type="match status" value="1"/>
</dbReference>
<keyword evidence="4" id="KW-0238">DNA-binding</keyword>